<sequence>MSTANLQPSLLEERREWVKHDREVKLDIFLSIAEEVMLELFEVGPPLPPSNMNAQEMLRVLEQRYAVFNFESYHHAFCHFLNLHIDQYSTIEEFNQEFLTTLEELLDHGQPLSNTQACSAYFSKLRCTQNPWVAKKLKEWDVKGGEMDCRELLKESPPWSIIRPLATKASHTFLVQSIPEEDVEDSSASDSDSLLEKSDGSTASSVSSHSRNVSTESAPQKDPSAPERQHSILTVRSQEITIQASPEAIAEMELQAMHKELGKLPTSAIPERGSSKFQVPGTILSDGSKESLPEWLVSKKSVAQRPLPPTDRPLPPLPQSDGEVAISKTSSQTSLPKTISSPKPPTQTPPTLRLETTHPTLRPETSTPLIDARPTLRPSSPTPLLDVHPALRPRPTSFLPKIDTTPLLFPFPSPPPSSQLPSPSQKPSLANKRRPSSTSIPPSRRPSQSTIPWPSTPDIATRPHSSLAALPATQAPNPIPSLGWWKHESQQSHIQSDEEDEECDEEDGDFLPLQGTCTRDSEAWSYLYQAKGGYLITAPGRTITSSSTSEEKKASPTFRDVVLHRKRSSVDFVARLSGESARGEEKDKAKRFGMKKSWIGGVGLGIGRFAGKGVKEII</sequence>
<dbReference type="VEuPathDB" id="FungiDB:JI435_135920"/>
<proteinExistence type="predicted"/>
<keyword evidence="3" id="KW-1185">Reference proteome</keyword>
<accession>A0A7U2IBD0</accession>
<feature type="region of interest" description="Disordered" evidence="1">
    <location>
        <begin position="266"/>
        <end position="288"/>
    </location>
</feature>
<feature type="compositionally biased region" description="Acidic residues" evidence="1">
    <location>
        <begin position="497"/>
        <end position="507"/>
    </location>
</feature>
<gene>
    <name evidence="2" type="ORF">JI435_135920</name>
</gene>
<feature type="compositionally biased region" description="Low complexity" evidence="1">
    <location>
        <begin position="373"/>
        <end position="385"/>
    </location>
</feature>
<dbReference type="OrthoDB" id="3883943at2759"/>
<feature type="compositionally biased region" description="Pro residues" evidence="1">
    <location>
        <begin position="409"/>
        <end position="418"/>
    </location>
</feature>
<protein>
    <submittedName>
        <fullName evidence="2">Uncharacterized protein</fullName>
    </submittedName>
</protein>
<feature type="region of interest" description="Disordered" evidence="1">
    <location>
        <begin position="300"/>
        <end position="507"/>
    </location>
</feature>
<reference evidence="3" key="1">
    <citation type="journal article" date="2021" name="BMC Genomics">
        <title>Chromosome-level genome assembly and manually-curated proteome of model necrotroph Parastagonospora nodorum Sn15 reveals a genome-wide trove of candidate effector homologs, and redundancy of virulence-related functions within an accessory chromosome.</title>
        <authorList>
            <person name="Bertazzoni S."/>
            <person name="Jones D.A.B."/>
            <person name="Phan H.T."/>
            <person name="Tan K.-C."/>
            <person name="Hane J.K."/>
        </authorList>
    </citation>
    <scope>NUCLEOTIDE SEQUENCE [LARGE SCALE GENOMIC DNA]</scope>
    <source>
        <strain evidence="3">SN15 / ATCC MYA-4574 / FGSC 10173)</strain>
    </source>
</reference>
<dbReference type="EMBL" id="CP069043">
    <property type="protein sequence ID" value="QRD06683.1"/>
    <property type="molecule type" value="Genomic_DNA"/>
</dbReference>
<feature type="compositionally biased region" description="Low complexity" evidence="1">
    <location>
        <begin position="200"/>
        <end position="217"/>
    </location>
</feature>
<name>A0A7U2IBD0_PHANO</name>
<evidence type="ECO:0000256" key="1">
    <source>
        <dbReference type="SAM" id="MobiDB-lite"/>
    </source>
</evidence>
<feature type="compositionally biased region" description="Low complexity" evidence="1">
    <location>
        <begin position="419"/>
        <end position="429"/>
    </location>
</feature>
<evidence type="ECO:0000313" key="2">
    <source>
        <dbReference type="EMBL" id="QRD06683.1"/>
    </source>
</evidence>
<feature type="compositionally biased region" description="Pro residues" evidence="1">
    <location>
        <begin position="306"/>
        <end position="318"/>
    </location>
</feature>
<dbReference type="Proteomes" id="UP000663193">
    <property type="component" value="Chromosome 21"/>
</dbReference>
<organism evidence="2 3">
    <name type="scientific">Phaeosphaeria nodorum (strain SN15 / ATCC MYA-4574 / FGSC 10173)</name>
    <name type="common">Glume blotch fungus</name>
    <name type="synonym">Parastagonospora nodorum</name>
    <dbReference type="NCBI Taxonomy" id="321614"/>
    <lineage>
        <taxon>Eukaryota</taxon>
        <taxon>Fungi</taxon>
        <taxon>Dikarya</taxon>
        <taxon>Ascomycota</taxon>
        <taxon>Pezizomycotina</taxon>
        <taxon>Dothideomycetes</taxon>
        <taxon>Pleosporomycetidae</taxon>
        <taxon>Pleosporales</taxon>
        <taxon>Pleosporineae</taxon>
        <taxon>Phaeosphaeriaceae</taxon>
        <taxon>Parastagonospora</taxon>
    </lineage>
</organism>
<evidence type="ECO:0000313" key="3">
    <source>
        <dbReference type="Proteomes" id="UP000663193"/>
    </source>
</evidence>
<dbReference type="AlphaFoldDB" id="A0A7U2IBD0"/>
<feature type="region of interest" description="Disordered" evidence="1">
    <location>
        <begin position="180"/>
        <end position="234"/>
    </location>
</feature>
<feature type="compositionally biased region" description="Low complexity" evidence="1">
    <location>
        <begin position="436"/>
        <end position="452"/>
    </location>
</feature>